<accession>E8LXU0</accession>
<gene>
    <name evidence="1" type="ORF">VIBR0546_16873</name>
</gene>
<evidence type="ECO:0000313" key="2">
    <source>
        <dbReference type="Proteomes" id="UP000004371"/>
    </source>
</evidence>
<sequence length="278" mass="32331">MTGNDNYYFYVLVCPSQGLFKVGHANSIKTKRKADGKLQYSRIYNLTRSYKNLYTPDYAQSVALCCRNQADAKAIEKEFKITFKKWLCTDWSDENPKPEQGTTECYRIEHLEAGMQWIYAKKNNENLKLVPIPEDPQDARHRLIAEFFCRDTIRTGEFIDSLNKDSFEAFWIRWLSSADERFKHSYLGSQSVFYCPIDAIEEDEISSLIRELALWSSIVTPTQKVLSFVSHARDNDYIYIAVNHVILRSFLEQCELPNGINREVFCQVIDELLPQIGS</sequence>
<evidence type="ECO:0000313" key="1">
    <source>
        <dbReference type="EMBL" id="EGA64508.1"/>
    </source>
</evidence>
<dbReference type="AlphaFoldDB" id="E8LXU0"/>
<proteinExistence type="predicted"/>
<comment type="caution">
    <text evidence="1">The sequence shown here is derived from an EMBL/GenBank/DDBJ whole genome shotgun (WGS) entry which is preliminary data.</text>
</comment>
<dbReference type="RefSeq" id="WP_006880665.1">
    <property type="nucleotide sequence ID" value="NZ_AEVS01000084.1"/>
</dbReference>
<protein>
    <submittedName>
        <fullName evidence="1">Uncharacterized protein</fullName>
    </submittedName>
</protein>
<dbReference type="EMBL" id="AEVS01000084">
    <property type="protein sequence ID" value="EGA64508.1"/>
    <property type="molecule type" value="Genomic_DNA"/>
</dbReference>
<name>E8LXU0_9VIBR</name>
<dbReference type="Proteomes" id="UP000004371">
    <property type="component" value="Unassembled WGS sequence"/>
</dbReference>
<keyword evidence="2" id="KW-1185">Reference proteome</keyword>
<organism evidence="1 2">
    <name type="scientific">Vibrio brasiliensis LMG 20546</name>
    <dbReference type="NCBI Taxonomy" id="945543"/>
    <lineage>
        <taxon>Bacteria</taxon>
        <taxon>Pseudomonadati</taxon>
        <taxon>Pseudomonadota</taxon>
        <taxon>Gammaproteobacteria</taxon>
        <taxon>Vibrionales</taxon>
        <taxon>Vibrionaceae</taxon>
        <taxon>Vibrio</taxon>
        <taxon>Vibrio oreintalis group</taxon>
    </lineage>
</organism>
<dbReference type="STRING" id="945543.VIBR0546_16873"/>
<reference evidence="1 2" key="1">
    <citation type="journal article" date="2012" name="Int. J. Syst. Evol. Microbiol.">
        <title>Vibrio caribbeanicus sp. nov., isolated from the marine sponge Scleritoderma cyanea.</title>
        <authorList>
            <person name="Hoffmann M."/>
            <person name="Monday S.R."/>
            <person name="Allard M.W."/>
            <person name="Strain E.A."/>
            <person name="Whittaker P."/>
            <person name="Naum M."/>
            <person name="McCarthy P.J."/>
            <person name="Lopez J.V."/>
            <person name="Fischer M."/>
            <person name="Brown E.W."/>
        </authorList>
    </citation>
    <scope>NUCLEOTIDE SEQUENCE [LARGE SCALE GENOMIC DNA]</scope>
    <source>
        <strain evidence="1 2">LMG 20546</strain>
    </source>
</reference>